<accession>A0A9W2Y9V5</accession>
<evidence type="ECO:0000256" key="4">
    <source>
        <dbReference type="ARBA" id="ARBA00022490"/>
    </source>
</evidence>
<evidence type="ECO:0000256" key="1">
    <source>
        <dbReference type="ARBA" id="ARBA00004496"/>
    </source>
</evidence>
<dbReference type="GO" id="GO:0005886">
    <property type="term" value="C:plasma membrane"/>
    <property type="evidence" value="ECO:0007669"/>
    <property type="project" value="TreeGrafter"/>
</dbReference>
<dbReference type="SMART" id="SM00326">
    <property type="entry name" value="SH3"/>
    <property type="match status" value="1"/>
</dbReference>
<keyword evidence="4" id="KW-0963">Cytoplasm</keyword>
<dbReference type="GO" id="GO:0005737">
    <property type="term" value="C:cytoplasm"/>
    <property type="evidence" value="ECO:0007669"/>
    <property type="project" value="UniProtKB-SubCell"/>
</dbReference>
<dbReference type="Pfam" id="PF07653">
    <property type="entry name" value="SH3_2"/>
    <property type="match status" value="1"/>
</dbReference>
<evidence type="ECO:0000256" key="2">
    <source>
        <dbReference type="ARBA" id="ARBA00005864"/>
    </source>
</evidence>
<keyword evidence="3 6" id="KW-0728">SH3 domain</keyword>
<dbReference type="InterPro" id="IPR011993">
    <property type="entry name" value="PH-like_dom_sf"/>
</dbReference>
<evidence type="ECO:0000256" key="5">
    <source>
        <dbReference type="ARBA" id="ARBA00022553"/>
    </source>
</evidence>
<dbReference type="SMART" id="SM00233">
    <property type="entry name" value="PH"/>
    <property type="match status" value="1"/>
</dbReference>
<dbReference type="Gene3D" id="2.30.30.40">
    <property type="entry name" value="SH3 Domains"/>
    <property type="match status" value="1"/>
</dbReference>
<keyword evidence="10" id="KW-1185">Reference proteome</keyword>
<dbReference type="Gene3D" id="2.30.29.30">
    <property type="entry name" value="Pleckstrin-homology domain (PH domain)/Phosphotyrosine-binding domain (PTB)"/>
    <property type="match status" value="1"/>
</dbReference>
<feature type="compositionally biased region" description="Pro residues" evidence="7">
    <location>
        <begin position="312"/>
        <end position="335"/>
    </location>
</feature>
<feature type="domain" description="PH" evidence="9">
    <location>
        <begin position="107"/>
        <end position="212"/>
    </location>
</feature>
<feature type="compositionally biased region" description="Pro residues" evidence="7">
    <location>
        <begin position="349"/>
        <end position="366"/>
    </location>
</feature>
<organism evidence="10 11">
    <name type="scientific">Biomphalaria glabrata</name>
    <name type="common">Bloodfluke planorb</name>
    <name type="synonym">Freshwater snail</name>
    <dbReference type="NCBI Taxonomy" id="6526"/>
    <lineage>
        <taxon>Eukaryota</taxon>
        <taxon>Metazoa</taxon>
        <taxon>Spiralia</taxon>
        <taxon>Lophotrochozoa</taxon>
        <taxon>Mollusca</taxon>
        <taxon>Gastropoda</taxon>
        <taxon>Heterobranchia</taxon>
        <taxon>Euthyneura</taxon>
        <taxon>Panpulmonata</taxon>
        <taxon>Hygrophila</taxon>
        <taxon>Lymnaeoidea</taxon>
        <taxon>Planorbidae</taxon>
        <taxon>Biomphalaria</taxon>
    </lineage>
</organism>
<feature type="region of interest" description="Disordered" evidence="7">
    <location>
        <begin position="54"/>
        <end position="100"/>
    </location>
</feature>
<evidence type="ECO:0000259" key="9">
    <source>
        <dbReference type="PROSITE" id="PS50003"/>
    </source>
</evidence>
<comment type="similarity">
    <text evidence="2">Belongs to the SKAP family.</text>
</comment>
<feature type="compositionally biased region" description="Polar residues" evidence="7">
    <location>
        <begin position="59"/>
        <end position="85"/>
    </location>
</feature>
<name>A0A9W2Y9V5_BIOGL</name>
<gene>
    <name evidence="11" type="primary">LOC106062647</name>
</gene>
<keyword evidence="5" id="KW-0597">Phosphoprotein</keyword>
<dbReference type="InterPro" id="IPR036028">
    <property type="entry name" value="SH3-like_dom_sf"/>
</dbReference>
<dbReference type="OrthoDB" id="243840at2759"/>
<dbReference type="InterPro" id="IPR001849">
    <property type="entry name" value="PH_domain"/>
</dbReference>
<dbReference type="PROSITE" id="PS50002">
    <property type="entry name" value="SH3"/>
    <property type="match status" value="1"/>
</dbReference>
<feature type="region of interest" description="Disordered" evidence="7">
    <location>
        <begin position="273"/>
        <end position="370"/>
    </location>
</feature>
<dbReference type="SUPFAM" id="SSF50044">
    <property type="entry name" value="SH3-domain"/>
    <property type="match status" value="1"/>
</dbReference>
<dbReference type="InterPro" id="IPR001452">
    <property type="entry name" value="SH3_domain"/>
</dbReference>
<comment type="subcellular location">
    <subcellularLocation>
        <location evidence="1">Cytoplasm</location>
    </subcellularLocation>
</comment>
<dbReference type="Gene3D" id="6.10.250.220">
    <property type="match status" value="1"/>
</dbReference>
<dbReference type="Proteomes" id="UP001165740">
    <property type="component" value="Chromosome 11"/>
</dbReference>
<dbReference type="GeneID" id="106062647"/>
<evidence type="ECO:0000313" key="11">
    <source>
        <dbReference type="RefSeq" id="XP_055859644.1"/>
    </source>
</evidence>
<sequence length="456" mass="50729">MSTYHYAVKKLIAEVDKFLNVTLKSENLSKQAFKEKDKIIELIQKLYGDYTSLAPSGDEGSTSSARDTGGNNSLGEDSQMTVDSSHGNEEDNYSDNVPDTTVKALSNPVKMGYLDKKNTGTLLGNIFSWKKRYCVLQKNILYCFKKPEDKKQQCAFFLNGYEFREAPHYHKDPAKKDLCFELVSPGKKSHQFLASSKDDVISWKEAFQSSTLASAEAEDQSDGDIYEEMPAEKPQLVKRMEMPVPVPIVTEPMEEVYEDGTSLVTEAALPVPVEKKPLPSPPPVIKVPVAEKKEEEYDDDSLIYEPVDTLSPPLPSPVPPRSPVADAPPPLPPHVPHSSPTPAQATSPDLPPPLPNRNVPLPPPPSIETLPQLPQARKKMITLGKIMHPSEDFENMYYGVWKSESSSSQELSFNRGQIIHVISRDLDSDNWWVGELDGKIGLVPKTFLAPAYELVH</sequence>
<dbReference type="RefSeq" id="XP_055859644.1">
    <property type="nucleotide sequence ID" value="XM_056003669.1"/>
</dbReference>
<dbReference type="PANTHER" id="PTHR15129:SF0">
    <property type="entry name" value="SH3 DOMAIN-CONTAINING PROTEIN"/>
    <property type="match status" value="1"/>
</dbReference>
<reference evidence="11" key="1">
    <citation type="submission" date="2025-08" db="UniProtKB">
        <authorList>
            <consortium name="RefSeq"/>
        </authorList>
    </citation>
    <scope>IDENTIFICATION</scope>
</reference>
<dbReference type="InterPro" id="IPR037781">
    <property type="entry name" value="SKAP_fam"/>
</dbReference>
<dbReference type="PANTHER" id="PTHR15129">
    <property type="entry name" value="SRC-ASSOCIATED ADAPTOR PROTEIN"/>
    <property type="match status" value="1"/>
</dbReference>
<dbReference type="Pfam" id="PF00169">
    <property type="entry name" value="PH"/>
    <property type="match status" value="1"/>
</dbReference>
<dbReference type="OMA" id="ASDRCDK"/>
<dbReference type="AlphaFoldDB" id="A0A9W2Y9V5"/>
<evidence type="ECO:0000256" key="3">
    <source>
        <dbReference type="ARBA" id="ARBA00022443"/>
    </source>
</evidence>
<evidence type="ECO:0000256" key="7">
    <source>
        <dbReference type="SAM" id="MobiDB-lite"/>
    </source>
</evidence>
<proteinExistence type="inferred from homology"/>
<evidence type="ECO:0000313" key="10">
    <source>
        <dbReference type="Proteomes" id="UP001165740"/>
    </source>
</evidence>
<dbReference type="SUPFAM" id="SSF50729">
    <property type="entry name" value="PH domain-like"/>
    <property type="match status" value="1"/>
</dbReference>
<evidence type="ECO:0000256" key="6">
    <source>
        <dbReference type="PROSITE-ProRule" id="PRU00192"/>
    </source>
</evidence>
<evidence type="ECO:0000259" key="8">
    <source>
        <dbReference type="PROSITE" id="PS50002"/>
    </source>
</evidence>
<protein>
    <submittedName>
        <fullName evidence="11">Src kinase-associated phosphoprotein 2-like isoform X1</fullName>
    </submittedName>
</protein>
<dbReference type="PROSITE" id="PS50003">
    <property type="entry name" value="PH_DOMAIN"/>
    <property type="match status" value="1"/>
</dbReference>
<feature type="domain" description="SH3" evidence="8">
    <location>
        <begin position="392"/>
        <end position="453"/>
    </location>
</feature>